<proteinExistence type="predicted"/>
<reference evidence="1" key="1">
    <citation type="journal article" date="2007" name="Microbiology">
        <title>Comparative analysis of the Corynebacterium glutamicum group and complete genome sequence of strain R.</title>
        <authorList>
            <person name="Yukawa H."/>
            <person name="Omumasaba C.A."/>
            <person name="Nonaka H."/>
            <person name="Kos P."/>
            <person name="Okai N."/>
            <person name="Suzuki N."/>
            <person name="Suda M."/>
            <person name="Tsuge Y."/>
            <person name="Watanabe J."/>
            <person name="Ikeda Y."/>
            <person name="Vertes A.A."/>
            <person name="Inui M."/>
        </authorList>
    </citation>
    <scope>NUCLEOTIDE SEQUENCE</scope>
    <source>
        <strain evidence="1">R</strain>
    </source>
</reference>
<dbReference type="EMBL" id="AP009044">
    <property type="protein sequence ID" value="BAF53517.1"/>
    <property type="molecule type" value="Genomic_DNA"/>
</dbReference>
<dbReference type="KEGG" id="cgt:cgR_0549"/>
<organism evidence="1">
    <name type="scientific">Corynebacterium glutamicum (strain R)</name>
    <dbReference type="NCBI Taxonomy" id="340322"/>
    <lineage>
        <taxon>Bacteria</taxon>
        <taxon>Bacillati</taxon>
        <taxon>Actinomycetota</taxon>
        <taxon>Actinomycetes</taxon>
        <taxon>Mycobacteriales</taxon>
        <taxon>Corynebacteriaceae</taxon>
        <taxon>Corynebacterium</taxon>
    </lineage>
</organism>
<accession>A0AB72V8E4</accession>
<name>A0AB72V8E4_CORGB</name>
<dbReference type="AlphaFoldDB" id="A0AB72V8E4"/>
<protein>
    <submittedName>
        <fullName evidence="1">Uncharacterized protein</fullName>
    </submittedName>
</protein>
<dbReference type="InterPro" id="IPR014942">
    <property type="entry name" value="AbiEii"/>
</dbReference>
<gene>
    <name evidence="1" type="ordered locus">cgR_0549</name>
</gene>
<sequence length="174" mass="19150">MTTGEGTYGCDYFTSLFLLPQLCNNTVSRSDPLDVLFVARTFPVLSYPVENQLADKVCAMYEVHGSRASTRYRDLYDIGLIALELEVDTEKLRTALQNQQHIRAITLPSRMVLPGEEWLIGYEKFISTLQQPRAELHGVDNALVVAGALLDPILTDDGQTLAPSGDTPTCTGPS</sequence>
<dbReference type="Proteomes" id="UP000006698">
    <property type="component" value="Chromosome"/>
</dbReference>
<evidence type="ECO:0000313" key="1">
    <source>
        <dbReference type="EMBL" id="BAF53517.1"/>
    </source>
</evidence>
<dbReference type="Pfam" id="PF08843">
    <property type="entry name" value="AbiEii"/>
    <property type="match status" value="1"/>
</dbReference>